<dbReference type="KEGG" id="scac:106090047"/>
<dbReference type="AlphaFoldDB" id="A0A1I8P1D0"/>
<dbReference type="Proteomes" id="UP000095300">
    <property type="component" value="Unassembled WGS sequence"/>
</dbReference>
<sequence length="287" mass="33989">MSLTYSLRTPYVRHVRCESHSDYDTPGYTVNFHQPVLDYLDVKTQHLHGAPSHTPWSDEVGSRHYKSNTTLNQHNAVKTLKVEHEIEDRTEDIITDLHLKHRTPFDELPIYDPSHVTRHTHPDKVSEQAQKRIRYLNQRQLENQIKEDTQQIIERISKLELRNNELPREVERQVRGIYSRVLPPVEPTQVEVFDAIADRTSRATSRVRSGTPEGPQRMPYAPYMQLIDDRRTSKLFKQVTSSLKESKRILRKMDGKIECDFYKCSLNDRCWLCRKLMRNNSRLHYHH</sequence>
<accession>A0A1I8P1D0</accession>
<evidence type="ECO:0000313" key="1">
    <source>
        <dbReference type="EnsemblMetazoa" id="SCAU003968-PA"/>
    </source>
</evidence>
<dbReference type="STRING" id="35570.A0A1I8P1D0"/>
<dbReference type="OrthoDB" id="312459at2759"/>
<dbReference type="VEuPathDB" id="VectorBase:SCAU003968"/>
<gene>
    <name evidence="1" type="primary">106090047</name>
</gene>
<reference evidence="1" key="1">
    <citation type="submission" date="2020-05" db="UniProtKB">
        <authorList>
            <consortium name="EnsemblMetazoa"/>
        </authorList>
    </citation>
    <scope>IDENTIFICATION</scope>
    <source>
        <strain evidence="1">USDA</strain>
    </source>
</reference>
<organism evidence="1 2">
    <name type="scientific">Stomoxys calcitrans</name>
    <name type="common">Stable fly</name>
    <name type="synonym">Conops calcitrans</name>
    <dbReference type="NCBI Taxonomy" id="35570"/>
    <lineage>
        <taxon>Eukaryota</taxon>
        <taxon>Metazoa</taxon>
        <taxon>Ecdysozoa</taxon>
        <taxon>Arthropoda</taxon>
        <taxon>Hexapoda</taxon>
        <taxon>Insecta</taxon>
        <taxon>Pterygota</taxon>
        <taxon>Neoptera</taxon>
        <taxon>Endopterygota</taxon>
        <taxon>Diptera</taxon>
        <taxon>Brachycera</taxon>
        <taxon>Muscomorpha</taxon>
        <taxon>Muscoidea</taxon>
        <taxon>Muscidae</taxon>
        <taxon>Stomoxys</taxon>
    </lineage>
</organism>
<name>A0A1I8P1D0_STOCA</name>
<proteinExistence type="predicted"/>
<dbReference type="EnsemblMetazoa" id="SCAU003968-RA">
    <property type="protein sequence ID" value="SCAU003968-PA"/>
    <property type="gene ID" value="SCAU003968"/>
</dbReference>
<evidence type="ECO:0000313" key="2">
    <source>
        <dbReference type="Proteomes" id="UP000095300"/>
    </source>
</evidence>
<keyword evidence="2" id="KW-1185">Reference proteome</keyword>
<protein>
    <submittedName>
        <fullName evidence="1">Uncharacterized protein</fullName>
    </submittedName>
</protein>